<feature type="coiled-coil region" evidence="1">
    <location>
        <begin position="649"/>
        <end position="914"/>
    </location>
</feature>
<evidence type="ECO:0000313" key="5">
    <source>
        <dbReference type="Proteomes" id="UP001408789"/>
    </source>
</evidence>
<dbReference type="EMBL" id="JBCNJP010000007">
    <property type="protein sequence ID" value="KAK9076699.1"/>
    <property type="molecule type" value="Genomic_DNA"/>
</dbReference>
<keyword evidence="5" id="KW-1185">Reference proteome</keyword>
<dbReference type="PANTHER" id="PTHR34452">
    <property type="entry name" value="MYOSIN HEAVY CHAIN-RELATED PROTEIN"/>
    <property type="match status" value="1"/>
</dbReference>
<feature type="coiled-coil region" evidence="1">
    <location>
        <begin position="339"/>
        <end position="411"/>
    </location>
</feature>
<feature type="coiled-coil region" evidence="1">
    <location>
        <begin position="546"/>
        <end position="612"/>
    </location>
</feature>
<keyword evidence="1" id="KW-0175">Coiled coil</keyword>
<organism evidence="4 5">
    <name type="scientific">Deinandra increscens subsp. villosa</name>
    <dbReference type="NCBI Taxonomy" id="3103831"/>
    <lineage>
        <taxon>Eukaryota</taxon>
        <taxon>Viridiplantae</taxon>
        <taxon>Streptophyta</taxon>
        <taxon>Embryophyta</taxon>
        <taxon>Tracheophyta</taxon>
        <taxon>Spermatophyta</taxon>
        <taxon>Magnoliopsida</taxon>
        <taxon>eudicotyledons</taxon>
        <taxon>Gunneridae</taxon>
        <taxon>Pentapetalae</taxon>
        <taxon>asterids</taxon>
        <taxon>campanulids</taxon>
        <taxon>Asterales</taxon>
        <taxon>Asteraceae</taxon>
        <taxon>Asteroideae</taxon>
        <taxon>Heliantheae alliance</taxon>
        <taxon>Madieae</taxon>
        <taxon>Madiinae</taxon>
        <taxon>Deinandra</taxon>
    </lineage>
</organism>
<feature type="compositionally biased region" description="Basic and acidic residues" evidence="2">
    <location>
        <begin position="245"/>
        <end position="267"/>
    </location>
</feature>
<dbReference type="PANTHER" id="PTHR34452:SF16">
    <property type="entry name" value="NT-TYPE C2 DOMAIN-CONTAINING PROTEIN"/>
    <property type="match status" value="1"/>
</dbReference>
<proteinExistence type="predicted"/>
<name>A0AAP0DKP4_9ASTR</name>
<gene>
    <name evidence="4" type="ORF">SSX86_005033</name>
</gene>
<feature type="region of interest" description="Disordered" evidence="2">
    <location>
        <begin position="225"/>
        <end position="267"/>
    </location>
</feature>
<accession>A0AAP0DKP4</accession>
<evidence type="ECO:0000256" key="1">
    <source>
        <dbReference type="SAM" id="Coils"/>
    </source>
</evidence>
<dbReference type="AlphaFoldDB" id="A0AAP0DKP4"/>
<feature type="coiled-coil region" evidence="1">
    <location>
        <begin position="482"/>
        <end position="516"/>
    </location>
</feature>
<feature type="domain" description="C2 NT-type" evidence="3">
    <location>
        <begin position="6"/>
        <end position="147"/>
    </location>
</feature>
<dbReference type="Proteomes" id="UP001408789">
    <property type="component" value="Unassembled WGS sequence"/>
</dbReference>
<protein>
    <recommendedName>
        <fullName evidence="3">C2 NT-type domain-containing protein</fullName>
    </recommendedName>
</protein>
<evidence type="ECO:0000256" key="2">
    <source>
        <dbReference type="SAM" id="MobiDB-lite"/>
    </source>
</evidence>
<dbReference type="Pfam" id="PF10358">
    <property type="entry name" value="NT-C2"/>
    <property type="match status" value="1"/>
</dbReference>
<feature type="coiled-coil region" evidence="1">
    <location>
        <begin position="942"/>
        <end position="976"/>
    </location>
</feature>
<evidence type="ECO:0000259" key="3">
    <source>
        <dbReference type="PROSITE" id="PS51840"/>
    </source>
</evidence>
<sequence length="996" mass="114470">MFKSARWRSDKNKIKAVFKLQFHATQLTTIGGDALTIAVIPGDAGKPTARLEKAKVRDGSCYWEKPHFETVKFTQDQKTGKINEKIYRLVVATGSSIFGVVGEVFLDFSKYSEATKLSSLSLPLKNAKSTSINSKGARSELSNFYREVNESENVDEGNKGLTSHLSNGDIEIEGSLQSDSIEVSSISPCESKIKSILEKLLICSFIFNQDHRVLTDNTTRERLASSGSDITLSCSDSSSGLDTPRQSEPKNTKLAHETSKPTIYEEHHKSSQWDWLDGSVHELSADDSSMLSPRETNLREISEEGSPDDVTVKLKGELVILARQAEVSEMEIQTLRKQIVKESKRGQDLSKEIASLKEERNELKEECEKMKVKVKVNSKLLTEGGDPWALVNELRQELNYEKDLNSNLRLQLQKTQESNAELILAVRDLDEMLESKSKCSVAPKLQEVDSKSETDDEDQKALEDIVREHSGMKDAYLQEQKIIDLSNEIELYKRDKDELEMQMEQIALDYEILKQENHDMSYKLEQSQLQEQLEIQYDCSTSYADVNELESQIKHLQTELKLKSKELSETTLAIKELESQIKNLEEDLGKQAEGFEADIEDLIREKVEQEQRAIHAEECLRKVKLQNANKAGKLQEEFRKLSIEMTSAFQENENAAMKAMDEANQLRVEKKLLEEMLKKVKKEYDHLGNQYEEKLVDLSAQITLKSKQLEEMEKKVETLSQELTHQKTSYNAIFENLDGEINDRETEIRLVNVELESLEKEFMDLKSAKNDKDNEVERLQSEIERLKSRCNDMKEFFKENESEKENLKKQVSQLKSDLKKKDEAISSIEKRLKEGSKPTPRNGNTVPVSRSLKEVTNMKDKMKVLEDQIKLKEKALEHSEALFLEKEKDLKHKIEDLERRLEVLNQNIENPQTNWTLKTDILSHCCSDEPEIKKTGNQELFVKEILNKNKCMEVELKDMQERYSEISLRFAEVEGERQQLVMTLRNIKNAKVMSHR</sequence>
<dbReference type="PROSITE" id="PS51840">
    <property type="entry name" value="C2_NT"/>
    <property type="match status" value="1"/>
</dbReference>
<evidence type="ECO:0000313" key="4">
    <source>
        <dbReference type="EMBL" id="KAK9076699.1"/>
    </source>
</evidence>
<feature type="compositionally biased region" description="Low complexity" evidence="2">
    <location>
        <begin position="225"/>
        <end position="243"/>
    </location>
</feature>
<comment type="caution">
    <text evidence="4">The sequence shown here is derived from an EMBL/GenBank/DDBJ whole genome shotgun (WGS) entry which is preliminary data.</text>
</comment>
<dbReference type="InterPro" id="IPR019448">
    <property type="entry name" value="NT-C2"/>
</dbReference>
<dbReference type="Gene3D" id="1.10.287.1490">
    <property type="match status" value="1"/>
</dbReference>
<reference evidence="4 5" key="1">
    <citation type="submission" date="2024-04" db="EMBL/GenBank/DDBJ databases">
        <title>The reference genome of an endangered Asteraceae, Deinandra increscens subsp. villosa, native to the Central Coast of California.</title>
        <authorList>
            <person name="Guilliams M."/>
            <person name="Hasenstab-Lehman K."/>
            <person name="Meyer R."/>
            <person name="Mcevoy S."/>
        </authorList>
    </citation>
    <scope>NUCLEOTIDE SEQUENCE [LARGE SCALE GENOMIC DNA]</scope>
    <source>
        <tissue evidence="4">Leaf</tissue>
    </source>
</reference>